<keyword evidence="1" id="KW-0963">Cytoplasm</keyword>
<dbReference type="InterPro" id="IPR029028">
    <property type="entry name" value="Alpha/beta_knot_MTases"/>
</dbReference>
<accession>A0A7C5USH3</accession>
<evidence type="ECO:0000256" key="1">
    <source>
        <dbReference type="ARBA" id="ARBA00022490"/>
    </source>
</evidence>
<name>A0A7C5USH3_9CREN</name>
<comment type="caution">
    <text evidence="5">The sequence shown here is derived from an EMBL/GenBank/DDBJ whole genome shotgun (WGS) entry which is preliminary data.</text>
</comment>
<dbReference type="SUPFAM" id="SSF75217">
    <property type="entry name" value="alpha/beta knot"/>
    <property type="match status" value="1"/>
</dbReference>
<keyword evidence="4" id="KW-0949">S-adenosyl-L-methionine</keyword>
<organism evidence="5">
    <name type="scientific">Ignisphaera aggregans</name>
    <dbReference type="NCBI Taxonomy" id="334771"/>
    <lineage>
        <taxon>Archaea</taxon>
        <taxon>Thermoproteota</taxon>
        <taxon>Thermoprotei</taxon>
        <taxon>Desulfurococcales</taxon>
        <taxon>Desulfurococcaceae</taxon>
        <taxon>Ignisphaera</taxon>
    </lineage>
</organism>
<keyword evidence="2" id="KW-0489">Methyltransferase</keyword>
<dbReference type="EMBL" id="DRUB01000031">
    <property type="protein sequence ID" value="HHR95569.1"/>
    <property type="molecule type" value="Genomic_DNA"/>
</dbReference>
<evidence type="ECO:0000313" key="5">
    <source>
        <dbReference type="EMBL" id="HHR95569.1"/>
    </source>
</evidence>
<dbReference type="Gene3D" id="3.40.1280.10">
    <property type="match status" value="1"/>
</dbReference>
<dbReference type="Pfam" id="PF04013">
    <property type="entry name" value="Methyltrn_RNA_2"/>
    <property type="match status" value="1"/>
</dbReference>
<evidence type="ECO:0008006" key="6">
    <source>
        <dbReference type="Google" id="ProtNLM"/>
    </source>
</evidence>
<protein>
    <recommendedName>
        <fullName evidence="6">tRNA (pseudouridine(54)-N(1))-methyltransferase</fullName>
    </recommendedName>
</protein>
<evidence type="ECO:0000256" key="4">
    <source>
        <dbReference type="ARBA" id="ARBA00022691"/>
    </source>
</evidence>
<gene>
    <name evidence="5" type="ORF">ENL47_01785</name>
</gene>
<dbReference type="GO" id="GO:0008175">
    <property type="term" value="F:tRNA methyltransferase activity"/>
    <property type="evidence" value="ECO:0007669"/>
    <property type="project" value="InterPro"/>
</dbReference>
<dbReference type="InterPro" id="IPR007158">
    <property type="entry name" value="TrmY"/>
</dbReference>
<dbReference type="AlphaFoldDB" id="A0A7C5USH3"/>
<dbReference type="InterPro" id="IPR029026">
    <property type="entry name" value="tRNA_m1G_MTases_N"/>
</dbReference>
<evidence type="ECO:0000256" key="2">
    <source>
        <dbReference type="ARBA" id="ARBA00022603"/>
    </source>
</evidence>
<proteinExistence type="predicted"/>
<evidence type="ECO:0000256" key="3">
    <source>
        <dbReference type="ARBA" id="ARBA00022679"/>
    </source>
</evidence>
<dbReference type="GO" id="GO:0032259">
    <property type="term" value="P:methylation"/>
    <property type="evidence" value="ECO:0007669"/>
    <property type="project" value="UniProtKB-KW"/>
</dbReference>
<reference evidence="5" key="1">
    <citation type="journal article" date="2020" name="mSystems">
        <title>Genome- and Community-Level Interaction Insights into Carbon Utilization and Element Cycling Functions of Hydrothermarchaeota in Hydrothermal Sediment.</title>
        <authorList>
            <person name="Zhou Z."/>
            <person name="Liu Y."/>
            <person name="Xu W."/>
            <person name="Pan J."/>
            <person name="Luo Z.H."/>
            <person name="Li M."/>
        </authorList>
    </citation>
    <scope>NUCLEOTIDE SEQUENCE [LARGE SCALE GENOMIC DNA]</scope>
    <source>
        <strain evidence="5">SpSt-1</strain>
    </source>
</reference>
<sequence length="186" mass="21437">MNITFVLYTIGSPNIGKLRIVRGVDQRFGRLDIVARVIDVLLDDMFKEFNKNLIVFIESIEMAIYLDIDMINRKFYREVELYDVILRCINSNQIFCSRVKIDFELLVELLQARGKIIVLSEEGNRISLEKIDVNTIYVIGAEVDPPRDITCKYKKISIGPLSYQADQVVGYIAWLIKKRFSGPIPA</sequence>
<keyword evidence="3" id="KW-0808">Transferase</keyword>